<dbReference type="Proteomes" id="UP000199337">
    <property type="component" value="Unassembled WGS sequence"/>
</dbReference>
<dbReference type="InterPro" id="IPR012610">
    <property type="entry name" value="SASP_SspH"/>
</dbReference>
<comment type="similarity">
    <text evidence="2">Belongs to the SspH family.</text>
</comment>
<dbReference type="GO" id="GO:0030435">
    <property type="term" value="P:sporulation resulting in formation of a cellular spore"/>
    <property type="evidence" value="ECO:0007669"/>
    <property type="project" value="UniProtKB-KW"/>
</dbReference>
<gene>
    <name evidence="4" type="ORF">SAMN05660649_02882</name>
</gene>
<name>A0A1I2V483_9FIRM</name>
<dbReference type="GO" id="GO:0042601">
    <property type="term" value="C:endospore-forming forespore"/>
    <property type="evidence" value="ECO:0007669"/>
    <property type="project" value="InterPro"/>
</dbReference>
<evidence type="ECO:0000313" key="5">
    <source>
        <dbReference type="Proteomes" id="UP000199337"/>
    </source>
</evidence>
<keyword evidence="5" id="KW-1185">Reference proteome</keyword>
<dbReference type="GO" id="GO:0030436">
    <property type="term" value="P:asexual sporulation"/>
    <property type="evidence" value="ECO:0007669"/>
    <property type="project" value="InterPro"/>
</dbReference>
<sequence length="59" mass="6480">MDVQRAQQIINSRETIEVLHNGLPVWIEGVTPGSNTAKVRSLHGKEATLEVPVAELMES</sequence>
<evidence type="ECO:0000256" key="3">
    <source>
        <dbReference type="ARBA" id="ARBA00022969"/>
    </source>
</evidence>
<reference evidence="5" key="1">
    <citation type="submission" date="2016-10" db="EMBL/GenBank/DDBJ databases">
        <authorList>
            <person name="Varghese N."/>
            <person name="Submissions S."/>
        </authorList>
    </citation>
    <scope>NUCLEOTIDE SEQUENCE [LARGE SCALE GENOMIC DNA]</scope>
    <source>
        <strain evidence="5">DSM 17038</strain>
    </source>
</reference>
<dbReference type="EMBL" id="FOOX01000010">
    <property type="protein sequence ID" value="SFG83843.1"/>
    <property type="molecule type" value="Genomic_DNA"/>
</dbReference>
<dbReference type="OrthoDB" id="1683648at2"/>
<comment type="subcellular location">
    <subcellularLocation>
        <location evidence="1">Spore core</location>
    </subcellularLocation>
</comment>
<dbReference type="AlphaFoldDB" id="A0A1I2V483"/>
<organism evidence="4 5">
    <name type="scientific">Desulfotruncus arcticus DSM 17038</name>
    <dbReference type="NCBI Taxonomy" id="1121424"/>
    <lineage>
        <taxon>Bacteria</taxon>
        <taxon>Bacillati</taxon>
        <taxon>Bacillota</taxon>
        <taxon>Clostridia</taxon>
        <taxon>Eubacteriales</taxon>
        <taxon>Desulfallaceae</taxon>
        <taxon>Desulfotruncus</taxon>
    </lineage>
</organism>
<keyword evidence="3" id="KW-0749">Sporulation</keyword>
<evidence type="ECO:0000313" key="4">
    <source>
        <dbReference type="EMBL" id="SFG83843.1"/>
    </source>
</evidence>
<evidence type="ECO:0000256" key="1">
    <source>
        <dbReference type="ARBA" id="ARBA00004288"/>
    </source>
</evidence>
<accession>A0A1I2V483</accession>
<dbReference type="NCBIfam" id="TIGR02861">
    <property type="entry name" value="SASP_H"/>
    <property type="match status" value="1"/>
</dbReference>
<dbReference type="HAMAP" id="MF_00667">
    <property type="entry name" value="SspH"/>
    <property type="match status" value="1"/>
</dbReference>
<protein>
    <submittedName>
        <fullName evidence="4">Small acid-soluble spore protein H (Minor)</fullName>
    </submittedName>
</protein>
<dbReference type="Pfam" id="PF08141">
    <property type="entry name" value="SspH"/>
    <property type="match status" value="1"/>
</dbReference>
<dbReference type="RefSeq" id="WP_092472079.1">
    <property type="nucleotide sequence ID" value="NZ_FOOX01000010.1"/>
</dbReference>
<evidence type="ECO:0000256" key="2">
    <source>
        <dbReference type="ARBA" id="ARBA00006573"/>
    </source>
</evidence>
<dbReference type="STRING" id="341036.SAMN05660649_02882"/>
<proteinExistence type="inferred from homology"/>